<feature type="domain" description="Helicase C-terminal" evidence="16">
    <location>
        <begin position="649"/>
        <end position="815"/>
    </location>
</feature>
<feature type="compositionally biased region" description="Basic residues" evidence="14">
    <location>
        <begin position="1061"/>
        <end position="1075"/>
    </location>
</feature>
<dbReference type="GO" id="GO:0043138">
    <property type="term" value="F:3'-5' DNA helicase activity"/>
    <property type="evidence" value="ECO:0007669"/>
    <property type="project" value="InterPro"/>
</dbReference>
<comment type="catalytic activity">
    <reaction evidence="12 13">
        <text>ATP + H2O = ADP + phosphate + H(+)</text>
        <dbReference type="Rhea" id="RHEA:13065"/>
        <dbReference type="ChEBI" id="CHEBI:15377"/>
        <dbReference type="ChEBI" id="CHEBI:15378"/>
        <dbReference type="ChEBI" id="CHEBI:30616"/>
        <dbReference type="ChEBI" id="CHEBI:43474"/>
        <dbReference type="ChEBI" id="CHEBI:456216"/>
        <dbReference type="EC" id="3.6.4.12"/>
    </reaction>
</comment>
<evidence type="ECO:0000256" key="9">
    <source>
        <dbReference type="ARBA" id="ARBA00022840"/>
    </source>
</evidence>
<evidence type="ECO:0000256" key="7">
    <source>
        <dbReference type="ARBA" id="ARBA00022801"/>
    </source>
</evidence>
<evidence type="ECO:0000256" key="6">
    <source>
        <dbReference type="ARBA" id="ARBA00022763"/>
    </source>
</evidence>
<dbReference type="CDD" id="cd18801">
    <property type="entry name" value="SF2_C_FANCM_Hef"/>
    <property type="match status" value="1"/>
</dbReference>
<dbReference type="GO" id="GO:0000400">
    <property type="term" value="F:four-way junction DNA binding"/>
    <property type="evidence" value="ECO:0007669"/>
    <property type="project" value="TreeGrafter"/>
</dbReference>
<evidence type="ECO:0000256" key="1">
    <source>
        <dbReference type="ARBA" id="ARBA00003813"/>
    </source>
</evidence>
<evidence type="ECO:0000256" key="10">
    <source>
        <dbReference type="ARBA" id="ARBA00023204"/>
    </source>
</evidence>
<feature type="compositionally biased region" description="Polar residues" evidence="14">
    <location>
        <begin position="1187"/>
        <end position="1196"/>
    </location>
</feature>
<feature type="compositionally biased region" description="Basic residues" evidence="14">
    <location>
        <begin position="35"/>
        <end position="44"/>
    </location>
</feature>
<evidence type="ECO:0000256" key="13">
    <source>
        <dbReference type="RuleBase" id="RU367027"/>
    </source>
</evidence>
<feature type="compositionally biased region" description="Basic residues" evidence="14">
    <location>
        <begin position="849"/>
        <end position="865"/>
    </location>
</feature>
<feature type="compositionally biased region" description="Acidic residues" evidence="14">
    <location>
        <begin position="1168"/>
        <end position="1185"/>
    </location>
</feature>
<feature type="region of interest" description="Disordered" evidence="14">
    <location>
        <begin position="1028"/>
        <end position="1208"/>
    </location>
</feature>
<feature type="region of interest" description="Disordered" evidence="14">
    <location>
        <begin position="842"/>
        <end position="904"/>
    </location>
</feature>
<dbReference type="GO" id="GO:0045003">
    <property type="term" value="P:double-strand break repair via synthesis-dependent strand annealing"/>
    <property type="evidence" value="ECO:0007669"/>
    <property type="project" value="TreeGrafter"/>
</dbReference>
<dbReference type="Proteomes" id="UP000503462">
    <property type="component" value="Chromosome 1"/>
</dbReference>
<keyword evidence="5" id="KW-0547">Nucleotide-binding</keyword>
<evidence type="ECO:0000259" key="16">
    <source>
        <dbReference type="PROSITE" id="PS51194"/>
    </source>
</evidence>
<dbReference type="PANTHER" id="PTHR14025:SF20">
    <property type="entry name" value="FANCONI ANEMIA GROUP M PROTEIN"/>
    <property type="match status" value="1"/>
</dbReference>
<evidence type="ECO:0000256" key="14">
    <source>
        <dbReference type="SAM" id="MobiDB-lite"/>
    </source>
</evidence>
<comment type="subunit">
    <text evidence="4 13">Interacts with the MHF histone-fold complex to form the FANCM-MHF complex.</text>
</comment>
<evidence type="ECO:0000256" key="11">
    <source>
        <dbReference type="ARBA" id="ARBA00023242"/>
    </source>
</evidence>
<dbReference type="InterPro" id="IPR001650">
    <property type="entry name" value="Helicase_C-like"/>
</dbReference>
<evidence type="ECO:0000256" key="4">
    <source>
        <dbReference type="ARBA" id="ARBA00011390"/>
    </source>
</evidence>
<keyword evidence="18" id="KW-1185">Reference proteome</keyword>
<dbReference type="GO" id="GO:0005634">
    <property type="term" value="C:nucleus"/>
    <property type="evidence" value="ECO:0007669"/>
    <property type="project" value="UniProtKB-SubCell"/>
</dbReference>
<feature type="domain" description="Helicase ATP-binding" evidence="15">
    <location>
        <begin position="305"/>
        <end position="473"/>
    </location>
</feature>
<dbReference type="PANTHER" id="PTHR14025">
    <property type="entry name" value="FANCONI ANEMIA GROUP M FANCM FAMILY MEMBER"/>
    <property type="match status" value="1"/>
</dbReference>
<evidence type="ECO:0000256" key="8">
    <source>
        <dbReference type="ARBA" id="ARBA00022806"/>
    </source>
</evidence>
<dbReference type="AlphaFoldDB" id="A0A6H0XNL5"/>
<dbReference type="GO" id="GO:0036297">
    <property type="term" value="P:interstrand cross-link repair"/>
    <property type="evidence" value="ECO:0007669"/>
    <property type="project" value="UniProtKB-ARBA"/>
</dbReference>
<proteinExistence type="inferred from homology"/>
<evidence type="ECO:0000256" key="12">
    <source>
        <dbReference type="ARBA" id="ARBA00047995"/>
    </source>
</evidence>
<comment type="similarity">
    <text evidence="3 13">Belongs to the DEAD box helicase family. DEAH subfamily. FANCM sub-subfamily.</text>
</comment>
<evidence type="ECO:0000259" key="15">
    <source>
        <dbReference type="PROSITE" id="PS51192"/>
    </source>
</evidence>
<dbReference type="CDD" id="cd12091">
    <property type="entry name" value="FANCM_ID"/>
    <property type="match status" value="1"/>
</dbReference>
<reference evidence="17 18" key="1">
    <citation type="journal article" date="2016" name="Sci. Rep.">
        <title>Peltaster fructicola genome reveals evolution from an invasive phytopathogen to an ectophytic parasite.</title>
        <authorList>
            <person name="Xu C."/>
            <person name="Chen H."/>
            <person name="Gleason M.L."/>
            <person name="Xu J.R."/>
            <person name="Liu H."/>
            <person name="Zhang R."/>
            <person name="Sun G."/>
        </authorList>
    </citation>
    <scope>NUCLEOTIDE SEQUENCE [LARGE SCALE GENOMIC DNA]</scope>
    <source>
        <strain evidence="17 18">LNHT1506</strain>
    </source>
</reference>
<keyword evidence="10" id="KW-0234">DNA repair</keyword>
<dbReference type="InterPro" id="IPR039686">
    <property type="entry name" value="FANCM/Mph1-like_ID"/>
</dbReference>
<evidence type="ECO:0000313" key="18">
    <source>
        <dbReference type="Proteomes" id="UP000503462"/>
    </source>
</evidence>
<dbReference type="InterPro" id="IPR006935">
    <property type="entry name" value="Helicase/UvrB_N"/>
</dbReference>
<dbReference type="FunFam" id="3.40.50.300:FF:000861">
    <property type="entry name" value="Fanconi anemia, complementation group M"/>
    <property type="match status" value="1"/>
</dbReference>
<dbReference type="Gene3D" id="1.20.1320.20">
    <property type="entry name" value="hef helicase domain"/>
    <property type="match status" value="1"/>
</dbReference>
<name>A0A6H0XNL5_9PEZI</name>
<dbReference type="InterPro" id="IPR014001">
    <property type="entry name" value="Helicase_ATP-bd"/>
</dbReference>
<dbReference type="GO" id="GO:0016787">
    <property type="term" value="F:hydrolase activity"/>
    <property type="evidence" value="ECO:0007669"/>
    <property type="project" value="UniProtKB-KW"/>
</dbReference>
<feature type="region of interest" description="Disordered" evidence="14">
    <location>
        <begin position="23"/>
        <end position="71"/>
    </location>
</feature>
<gene>
    <name evidence="17" type="ORF">AMS68_001736</name>
</gene>
<dbReference type="PROSITE" id="PS51192">
    <property type="entry name" value="HELICASE_ATP_BIND_1"/>
    <property type="match status" value="1"/>
</dbReference>
<feature type="compositionally biased region" description="Basic and acidic residues" evidence="14">
    <location>
        <begin position="24"/>
        <end position="34"/>
    </location>
</feature>
<organism evidence="17 18">
    <name type="scientific">Peltaster fructicola</name>
    <dbReference type="NCBI Taxonomy" id="286661"/>
    <lineage>
        <taxon>Eukaryota</taxon>
        <taxon>Fungi</taxon>
        <taxon>Dikarya</taxon>
        <taxon>Ascomycota</taxon>
        <taxon>Pezizomycotina</taxon>
        <taxon>Dothideomycetes</taxon>
        <taxon>Dothideomycetes incertae sedis</taxon>
        <taxon>Peltaster</taxon>
    </lineage>
</organism>
<dbReference type="Pfam" id="PF00271">
    <property type="entry name" value="Helicase_C"/>
    <property type="match status" value="1"/>
</dbReference>
<keyword evidence="11" id="KW-0539">Nucleus</keyword>
<dbReference type="Pfam" id="PF04851">
    <property type="entry name" value="ResIII"/>
    <property type="match status" value="1"/>
</dbReference>
<dbReference type="OrthoDB" id="164902at2759"/>
<dbReference type="GO" id="GO:0005524">
    <property type="term" value="F:ATP binding"/>
    <property type="evidence" value="ECO:0007669"/>
    <property type="project" value="UniProtKB-UniRule"/>
</dbReference>
<keyword evidence="6" id="KW-0227">DNA damage</keyword>
<keyword evidence="7" id="KW-0378">Hydrolase</keyword>
<dbReference type="SMART" id="SM00487">
    <property type="entry name" value="DEXDc"/>
    <property type="match status" value="1"/>
</dbReference>
<dbReference type="EC" id="3.6.4.12" evidence="13"/>
<protein>
    <recommendedName>
        <fullName evidence="13">ATP-dependent DNA helicase</fullName>
        <ecNumber evidence="13">3.6.4.12</ecNumber>
    </recommendedName>
</protein>
<evidence type="ECO:0000256" key="3">
    <source>
        <dbReference type="ARBA" id="ARBA00009889"/>
    </source>
</evidence>
<dbReference type="EMBL" id="CP051139">
    <property type="protein sequence ID" value="QIW96218.1"/>
    <property type="molecule type" value="Genomic_DNA"/>
</dbReference>
<feature type="compositionally biased region" description="Low complexity" evidence="14">
    <location>
        <begin position="1046"/>
        <end position="1058"/>
    </location>
</feature>
<keyword evidence="8" id="KW-0347">Helicase</keyword>
<dbReference type="SUPFAM" id="SSF52540">
    <property type="entry name" value="P-loop containing nucleoside triphosphate hydrolases"/>
    <property type="match status" value="1"/>
</dbReference>
<dbReference type="CDD" id="cd18033">
    <property type="entry name" value="DEXDc_FANCM"/>
    <property type="match status" value="1"/>
</dbReference>
<comment type="function">
    <text evidence="1 13">ATP-dependent DNA helicase involved in DNA damage repair by homologous recombination and in genome maintenance. Capable of unwinding D-loops. Plays a role in limiting crossover recombinants during mitotic DNA double-strand break (DSB) repair. Component of a FANCM-MHF complex which promotes gene conversion at blocked replication forks, probably by reversal of the stalled fork.</text>
</comment>
<dbReference type="InterPro" id="IPR027417">
    <property type="entry name" value="P-loop_NTPase"/>
</dbReference>
<evidence type="ECO:0000256" key="5">
    <source>
        <dbReference type="ARBA" id="ARBA00022741"/>
    </source>
</evidence>
<keyword evidence="9" id="KW-0067">ATP-binding</keyword>
<accession>A0A6H0XNL5</accession>
<comment type="subcellular location">
    <subcellularLocation>
        <location evidence="2 13">Nucleus</location>
    </subcellularLocation>
</comment>
<dbReference type="SMART" id="SM00490">
    <property type="entry name" value="HELICc"/>
    <property type="match status" value="1"/>
</dbReference>
<dbReference type="InterPro" id="IPR044749">
    <property type="entry name" value="FANCM_DEXDc"/>
</dbReference>
<dbReference type="Gene3D" id="3.40.50.300">
    <property type="entry name" value="P-loop containing nucleotide triphosphate hydrolases"/>
    <property type="match status" value="2"/>
</dbReference>
<evidence type="ECO:0000313" key="17">
    <source>
        <dbReference type="EMBL" id="QIW96218.1"/>
    </source>
</evidence>
<sequence>MSDSDDFGISDDDTAFVAVATQVEEQHGGFEPSKRPTKRQRAAYKQHSQEAALDDSQLLQSSPPPGAVTQDGYDEESYYFAGELGIDAEEEKRAKLAKYKIITSRAVGHLPSIFLSQTQVELDEDPAAIRGPIWKKPPAIPPPPLFNARPEVLQSNDANQRLQQHNSVRSFGASNLNSFVQKVQRPAHTLKTVSSDKENSDLLIDLADLPDDAFSSSFADDSVDTARPRQVQALRGPQSGLKQMTIFGQPATQPLTSSQAAKKRHAWPKAVRDEAPTHHKLDSKALETWTYPTNLGTIRDYQYSIVSRSLYHNTLVALPTGLGKTFIAATVMLNYYRWMPDAQIIFMAPTKPLIAQQMEACFGIVGIPRRDTILMTGETTPAIRAEEWLERKVFFMTPQTVINDLKTGICDPKKIVLIVVDEAHKATGGYAYTEVVAFLRRFNPSFRVLALTATPGSTVEAVQAVIDNLGISRVELRTEASIDIRQYTHEKQTDTQVFSYSEEQELIMGHISKAIQPVLDKLSGQNAYWSRDPMALTPFGLQTARGKYMQSDAGRKAPMGVKGMVNSIFTTLASLAHGLNLLKYHGIGPFYTSLREFQRSLEEEQTKRKYARQIVESEGFSKAMGFMRAWSNNVDFIGHPKMEYLREVIMNHFLDAGEGQQHKSVRPTRVMIFSSFRDSTEEICRVLKRNEPLVRPHVFVGQSASKTSDGMDQKKQNAVIQDFKNGKYNTLVATSIGEEGLDIGDVDLIICYDASSSPIRMLQRIGRTGRKRVGRVVLLLMRGKEENDYMKAQDSYAYIQKTIADESKYAYRDDQSPRIIPREAQPVVDKRVVDIPVENSQPIDLNERARRKRGKGKAKRPAKKFHMPDGVKTGFVKASALGSDASDDGGESSRPKARPSAVKCVKAPPASLPEAASIPFLDDILLTSEQLTDHEHRYMRTTLDDEDAVIQAPDPYAHPETMRGAMRTKFVKSGRYAKLVTSTMSAVHNMNQGIMDRWQAVRQPLTTELQFAVRARLADVSAGCRAENDNLVPRSTKPATKRSTEPAAKAGKANAPARSKPPPKAKAPARRKSAGRKSTSYGSDAMEGSESEPEPTPADMRIGTQGIDLGSNDTSGEDEDEEPDSELDAFIVNSDAPIEMLSSSLPVSQDVYHRRRRLQTRKPAIMTDTEEGDSSNEETISDDGNEITKNAGYNQRPSKRVIESDSDE</sequence>
<dbReference type="PROSITE" id="PS51194">
    <property type="entry name" value="HELICASE_CTER"/>
    <property type="match status" value="1"/>
</dbReference>
<feature type="compositionally biased region" description="Acidic residues" evidence="14">
    <location>
        <begin position="1115"/>
        <end position="1127"/>
    </location>
</feature>
<evidence type="ECO:0000256" key="2">
    <source>
        <dbReference type="ARBA" id="ARBA00004123"/>
    </source>
</evidence>
<dbReference type="GO" id="GO:0009378">
    <property type="term" value="F:four-way junction helicase activity"/>
    <property type="evidence" value="ECO:0007669"/>
    <property type="project" value="TreeGrafter"/>
</dbReference>